<evidence type="ECO:0000313" key="9">
    <source>
        <dbReference type="EMBL" id="KAF7990313.1"/>
    </source>
</evidence>
<dbReference type="InterPro" id="IPR050975">
    <property type="entry name" value="Sleep_regulator"/>
</dbReference>
<evidence type="ECO:0000256" key="5">
    <source>
        <dbReference type="ARBA" id="ARBA00022989"/>
    </source>
</evidence>
<dbReference type="OrthoDB" id="7663715at2759"/>
<comment type="subcellular location">
    <subcellularLocation>
        <location evidence="1">Membrane</location>
        <topology evidence="1">Lipid-anchor</topology>
        <topology evidence="1">GPI-anchor</topology>
    </subcellularLocation>
</comment>
<keyword evidence="4" id="KW-0732">Signal</keyword>
<accession>A0A834XN20</accession>
<dbReference type="GO" id="GO:0098552">
    <property type="term" value="C:side of membrane"/>
    <property type="evidence" value="ECO:0007669"/>
    <property type="project" value="UniProtKB-KW"/>
</dbReference>
<organism evidence="9 10">
    <name type="scientific">Aphidius gifuensis</name>
    <name type="common">Parasitoid wasp</name>
    <dbReference type="NCBI Taxonomy" id="684658"/>
    <lineage>
        <taxon>Eukaryota</taxon>
        <taxon>Metazoa</taxon>
        <taxon>Ecdysozoa</taxon>
        <taxon>Arthropoda</taxon>
        <taxon>Hexapoda</taxon>
        <taxon>Insecta</taxon>
        <taxon>Pterygota</taxon>
        <taxon>Neoptera</taxon>
        <taxon>Endopterygota</taxon>
        <taxon>Hymenoptera</taxon>
        <taxon>Apocrita</taxon>
        <taxon>Ichneumonoidea</taxon>
        <taxon>Braconidae</taxon>
        <taxon>Aphidiinae</taxon>
        <taxon>Aphidius</taxon>
    </lineage>
</organism>
<evidence type="ECO:0000256" key="8">
    <source>
        <dbReference type="SAM" id="Phobius"/>
    </source>
</evidence>
<sequence length="153" mass="17482">MIINCKNKLNMDLKFSKKILFIFICLNVGFVKGRLSCYECNIDLNEGRRAECNDPYAPGPSVDLVTCPNYEPHSCLKAIILYKNVHVTVRSCVPTRTQNTYCDFHNNYPEASVSCSFCNENACNKSSILLNININLIIIEITFVLYYFFIIVT</sequence>
<evidence type="ECO:0000256" key="7">
    <source>
        <dbReference type="ARBA" id="ARBA00023288"/>
    </source>
</evidence>
<proteinExistence type="predicted"/>
<evidence type="ECO:0000313" key="10">
    <source>
        <dbReference type="Proteomes" id="UP000639338"/>
    </source>
</evidence>
<evidence type="ECO:0000256" key="3">
    <source>
        <dbReference type="ARBA" id="ARBA00022692"/>
    </source>
</evidence>
<keyword evidence="6 8" id="KW-0472">Membrane</keyword>
<reference evidence="9 10" key="1">
    <citation type="submission" date="2020-08" db="EMBL/GenBank/DDBJ databases">
        <title>Aphidius gifuensis genome sequencing and assembly.</title>
        <authorList>
            <person name="Du Z."/>
        </authorList>
    </citation>
    <scope>NUCLEOTIDE SEQUENCE [LARGE SCALE GENOMIC DNA]</scope>
    <source>
        <strain evidence="9">YNYX2018</strain>
        <tissue evidence="9">Adults</tissue>
    </source>
</reference>
<evidence type="ECO:0000256" key="6">
    <source>
        <dbReference type="ARBA" id="ARBA00023136"/>
    </source>
</evidence>
<evidence type="ECO:0000256" key="2">
    <source>
        <dbReference type="ARBA" id="ARBA00022622"/>
    </source>
</evidence>
<feature type="transmembrane region" description="Helical" evidence="8">
    <location>
        <begin position="128"/>
        <end position="152"/>
    </location>
</feature>
<keyword evidence="2" id="KW-0336">GPI-anchor</keyword>
<dbReference type="Proteomes" id="UP000639338">
    <property type="component" value="Unassembled WGS sequence"/>
</dbReference>
<keyword evidence="3 8" id="KW-0812">Transmembrane</keyword>
<gene>
    <name evidence="9" type="ORF">HCN44_000118</name>
</gene>
<keyword evidence="10" id="KW-1185">Reference proteome</keyword>
<dbReference type="EMBL" id="JACMRX010000004">
    <property type="protein sequence ID" value="KAF7990313.1"/>
    <property type="molecule type" value="Genomic_DNA"/>
</dbReference>
<dbReference type="AlphaFoldDB" id="A0A834XN20"/>
<keyword evidence="2" id="KW-0325">Glycoprotein</keyword>
<evidence type="ECO:0000256" key="1">
    <source>
        <dbReference type="ARBA" id="ARBA00004589"/>
    </source>
</evidence>
<dbReference type="PANTHER" id="PTHR33562">
    <property type="entry name" value="ATILLA, ISOFORM B-RELATED-RELATED"/>
    <property type="match status" value="1"/>
</dbReference>
<name>A0A834XN20_APHGI</name>
<evidence type="ECO:0008006" key="11">
    <source>
        <dbReference type="Google" id="ProtNLM"/>
    </source>
</evidence>
<protein>
    <recommendedName>
        <fullName evidence="11">Protein sleepless</fullName>
    </recommendedName>
</protein>
<keyword evidence="7" id="KW-0449">Lipoprotein</keyword>
<evidence type="ECO:0000256" key="4">
    <source>
        <dbReference type="ARBA" id="ARBA00022729"/>
    </source>
</evidence>
<comment type="caution">
    <text evidence="9">The sequence shown here is derived from an EMBL/GenBank/DDBJ whole genome shotgun (WGS) entry which is preliminary data.</text>
</comment>
<keyword evidence="5 8" id="KW-1133">Transmembrane helix</keyword>